<proteinExistence type="predicted"/>
<keyword evidence="5" id="KW-1185">Reference proteome</keyword>
<gene>
    <name evidence="4" type="primary">tagE_1</name>
    <name evidence="4" type="ORF">NCTC12475_00216</name>
</gene>
<dbReference type="Proteomes" id="UP000254920">
    <property type="component" value="Unassembled WGS sequence"/>
</dbReference>
<dbReference type="GO" id="GO:0009103">
    <property type="term" value="P:lipopolysaccharide biosynthetic process"/>
    <property type="evidence" value="ECO:0007669"/>
    <property type="project" value="TreeGrafter"/>
</dbReference>
<dbReference type="EMBL" id="UFVD01000001">
    <property type="protein sequence ID" value="SUX09827.1"/>
    <property type="molecule type" value="Genomic_DNA"/>
</dbReference>
<dbReference type="PANTHER" id="PTHR46401">
    <property type="entry name" value="GLYCOSYLTRANSFERASE WBBK-RELATED"/>
    <property type="match status" value="1"/>
</dbReference>
<evidence type="ECO:0000259" key="2">
    <source>
        <dbReference type="Pfam" id="PF00534"/>
    </source>
</evidence>
<dbReference type="InterPro" id="IPR001296">
    <property type="entry name" value="Glyco_trans_1"/>
</dbReference>
<sequence>MGKPYRKFGGEKMKKIAVFIYSMAGGGAERVVSNLLGELIKKYEVHLIIMNDRLYYDIPNEVNTHFIEKSAPFENGIKKLLKLPFLGLKYKKLCNKLGIDIHFVWMNRPCYIAGFARIFGLKGAMIFNECSTPSVLYKEKNLKSFISKTLLKFLYPKADLIMPNSLGNLIDLEQNFGIKKDKMWVLYNAIDMQTITKLSNEEIDKNLNKPFFLSVGRLDSGKNHSLLIRAFSKLKNDKFDLVILGEGVLKNELQNLIKELNLENRVHLMGFEKNPYKYMSKCYAFVFVSLFEGFSNALIEALACGKFIISSDHKSGARELLGDDEWGVLVPVNDELSTQNAMQKAIDDESFVKTYEQKAKTRAMFFDKVKITNELIQKIEETHKNMA</sequence>
<keyword evidence="1 4" id="KW-0808">Transferase</keyword>
<feature type="domain" description="Glycosyl transferase family 1" evidence="2">
    <location>
        <begin position="201"/>
        <end position="361"/>
    </location>
</feature>
<dbReference type="Pfam" id="PF13439">
    <property type="entry name" value="Glyco_transf_4"/>
    <property type="match status" value="1"/>
</dbReference>
<dbReference type="CDD" id="cd03811">
    <property type="entry name" value="GT4_GT28_WabH-like"/>
    <property type="match status" value="1"/>
</dbReference>
<evidence type="ECO:0000259" key="3">
    <source>
        <dbReference type="Pfam" id="PF13439"/>
    </source>
</evidence>
<organism evidence="4 5">
    <name type="scientific">Campylobacter sputorum subsp. sputorum</name>
    <dbReference type="NCBI Taxonomy" id="32024"/>
    <lineage>
        <taxon>Bacteria</taxon>
        <taxon>Pseudomonadati</taxon>
        <taxon>Campylobacterota</taxon>
        <taxon>Epsilonproteobacteria</taxon>
        <taxon>Campylobacterales</taxon>
        <taxon>Campylobacteraceae</taxon>
        <taxon>Campylobacter</taxon>
    </lineage>
</organism>
<evidence type="ECO:0000256" key="1">
    <source>
        <dbReference type="ARBA" id="ARBA00022679"/>
    </source>
</evidence>
<reference evidence="4 5" key="1">
    <citation type="submission" date="2018-06" db="EMBL/GenBank/DDBJ databases">
        <authorList>
            <consortium name="Pathogen Informatics"/>
            <person name="Doyle S."/>
        </authorList>
    </citation>
    <scope>NUCLEOTIDE SEQUENCE [LARGE SCALE GENOMIC DNA]</scope>
    <source>
        <strain evidence="4 5">NCTC12475</strain>
    </source>
</reference>
<dbReference type="PANTHER" id="PTHR46401:SF2">
    <property type="entry name" value="GLYCOSYLTRANSFERASE WBBK-RELATED"/>
    <property type="match status" value="1"/>
</dbReference>
<dbReference type="GO" id="GO:0047265">
    <property type="term" value="F:poly(glycerol-phosphate) alpha-glucosyltransferase activity"/>
    <property type="evidence" value="ECO:0007669"/>
    <property type="project" value="UniProtKB-EC"/>
</dbReference>
<accession>A0A381DH92</accession>
<feature type="domain" description="Glycosyltransferase subfamily 4-like N-terminal" evidence="3">
    <location>
        <begin position="26"/>
        <end position="193"/>
    </location>
</feature>
<dbReference type="InterPro" id="IPR028098">
    <property type="entry name" value="Glyco_trans_4-like_N"/>
</dbReference>
<evidence type="ECO:0000313" key="4">
    <source>
        <dbReference type="EMBL" id="SUX09827.1"/>
    </source>
</evidence>
<dbReference type="Pfam" id="PF00534">
    <property type="entry name" value="Glycos_transf_1"/>
    <property type="match status" value="1"/>
</dbReference>
<dbReference type="STRING" id="32024.GCA_000788295_00144"/>
<dbReference type="EC" id="2.4.1.52" evidence="4"/>
<name>A0A381DH92_9BACT</name>
<keyword evidence="4" id="KW-0328">Glycosyltransferase</keyword>
<protein>
    <submittedName>
        <fullName evidence="4">Glycosyl transferase, group 1 family protein</fullName>
        <ecNumber evidence="4">2.4.1.-</ecNumber>
        <ecNumber evidence="4">2.4.1.52</ecNumber>
    </submittedName>
</protein>
<dbReference type="EC" id="2.4.1.-" evidence="4"/>
<dbReference type="SUPFAM" id="SSF53756">
    <property type="entry name" value="UDP-Glycosyltransferase/glycogen phosphorylase"/>
    <property type="match status" value="1"/>
</dbReference>
<evidence type="ECO:0000313" key="5">
    <source>
        <dbReference type="Proteomes" id="UP000254920"/>
    </source>
</evidence>
<dbReference type="Gene3D" id="3.40.50.2000">
    <property type="entry name" value="Glycogen Phosphorylase B"/>
    <property type="match status" value="2"/>
</dbReference>
<dbReference type="AlphaFoldDB" id="A0A381DH92"/>